<evidence type="ECO:0000259" key="8">
    <source>
        <dbReference type="PROSITE" id="PS50048"/>
    </source>
</evidence>
<dbReference type="PANTHER" id="PTHR31001">
    <property type="entry name" value="UNCHARACTERIZED TRANSCRIPTIONAL REGULATORY PROTEIN"/>
    <property type="match status" value="1"/>
</dbReference>
<feature type="compositionally biased region" description="Acidic residues" evidence="7">
    <location>
        <begin position="152"/>
        <end position="165"/>
    </location>
</feature>
<reference evidence="9 10" key="1">
    <citation type="submission" date="2018-02" db="EMBL/GenBank/DDBJ databases">
        <title>The genomes of Aspergillus section Nigri reveals drivers in fungal speciation.</title>
        <authorList>
            <consortium name="DOE Joint Genome Institute"/>
            <person name="Vesth T.C."/>
            <person name="Nybo J."/>
            <person name="Theobald S."/>
            <person name="Brandl J."/>
            <person name="Frisvad J.C."/>
            <person name="Nielsen K.F."/>
            <person name="Lyhne E.K."/>
            <person name="Kogle M.E."/>
            <person name="Kuo A."/>
            <person name="Riley R."/>
            <person name="Clum A."/>
            <person name="Nolan M."/>
            <person name="Lipzen A."/>
            <person name="Salamov A."/>
            <person name="Henrissat B."/>
            <person name="Wiebenga A."/>
            <person name="De vries R.P."/>
            <person name="Grigoriev I.V."/>
            <person name="Mortensen U.H."/>
            <person name="Andersen M.R."/>
            <person name="Baker S.E."/>
        </authorList>
    </citation>
    <scope>NUCLEOTIDE SEQUENCE [LARGE SCALE GENOMIC DNA]</scope>
    <source>
        <strain evidence="9 10">CBS 121593</strain>
    </source>
</reference>
<feature type="region of interest" description="Disordered" evidence="7">
    <location>
        <begin position="151"/>
        <end position="172"/>
    </location>
</feature>
<dbReference type="OrthoDB" id="2269373at2759"/>
<gene>
    <name evidence="9" type="ORF">BO80DRAFT_467406</name>
</gene>
<evidence type="ECO:0000256" key="1">
    <source>
        <dbReference type="ARBA" id="ARBA00004123"/>
    </source>
</evidence>
<sequence length="709" mass="80402">MSSSQQSVSAASSRAAVKPQHAFACVLCQQRKVKCDRKFPCASCLRAGAQCVPTLAPRPRRRRFPERELLERLRRYESLLRQHNIPFEPLHTSVDEKGSREEGSRDTGSVDDAGLQGPSSEGARMSEGITAKPEPVYKARSFWNVMNQMSLDTEDDNDDGSDNENDGNRSHNTVHEAVIKRTWDQVYNNKDQNLLFGSRKSNVDLSTLHPNQAHIFKLWQIYLENVDPLLKVTHTPTLQTRIIDAVGDLGDISPTLEALMFSIYSVAIRSLVDEECQTLIGAAKKEILKGYQFGCQQALLNCDVLRSGNRDCLTALLLYLISVRSETDPRSLSSMLGVAIRNAQRMHIDNESANAKYPALEGEMRRRLWWSLILFDNRIGEMSEHKTSMLIPTWDCRTPLNVNDFDLQPEMKDATAAHVGPTQALFVVVRSELGEFIRHSTFHLDFTSPSLKTIAKGRKGDAVSALERSIEDKYLRHCNPENALHYMTIWTMRGFLAKYLLLEHYSKYSPAQQTDEQRNTASIYALRMIECDTKLMTSPLTKRYIWHVHLFFPFPAYLHIIQAIKKRPTGDRADKMWKVMSENYEARMVDAETPTPFLTLFARIVFQAWEVYEAARRQLGQTVSPPGIVLRIQAKLADATPATEVSNAGQPRDDALDNLQVPTSIDQGIHDPSYGMEGLDGYPDMFEQTAMDIDAYLSGWPSMNFYPIW</sequence>
<evidence type="ECO:0000256" key="7">
    <source>
        <dbReference type="SAM" id="MobiDB-lite"/>
    </source>
</evidence>
<evidence type="ECO:0000256" key="2">
    <source>
        <dbReference type="ARBA" id="ARBA00022723"/>
    </source>
</evidence>
<dbReference type="SMART" id="SM00066">
    <property type="entry name" value="GAL4"/>
    <property type="match status" value="1"/>
</dbReference>
<dbReference type="InterPro" id="IPR007219">
    <property type="entry name" value="XnlR_reg_dom"/>
</dbReference>
<dbReference type="GO" id="GO:0000981">
    <property type="term" value="F:DNA-binding transcription factor activity, RNA polymerase II-specific"/>
    <property type="evidence" value="ECO:0007669"/>
    <property type="project" value="InterPro"/>
</dbReference>
<dbReference type="CDD" id="cd00067">
    <property type="entry name" value="GAL4"/>
    <property type="match status" value="1"/>
</dbReference>
<dbReference type="GO" id="GO:0009893">
    <property type="term" value="P:positive regulation of metabolic process"/>
    <property type="evidence" value="ECO:0007669"/>
    <property type="project" value="UniProtKB-ARBA"/>
</dbReference>
<dbReference type="STRING" id="1448316.A0A395GQX4"/>
<dbReference type="InterPro" id="IPR001138">
    <property type="entry name" value="Zn2Cys6_DnaBD"/>
</dbReference>
<dbReference type="EMBL" id="KZ824458">
    <property type="protein sequence ID" value="RAK97960.1"/>
    <property type="molecule type" value="Genomic_DNA"/>
</dbReference>
<proteinExistence type="predicted"/>
<feature type="domain" description="Zn(2)-C6 fungal-type" evidence="8">
    <location>
        <begin position="24"/>
        <end position="52"/>
    </location>
</feature>
<dbReference type="GO" id="GO:0003677">
    <property type="term" value="F:DNA binding"/>
    <property type="evidence" value="ECO:0007669"/>
    <property type="project" value="UniProtKB-KW"/>
</dbReference>
<dbReference type="Proteomes" id="UP000249402">
    <property type="component" value="Unassembled WGS sequence"/>
</dbReference>
<dbReference type="Gene3D" id="4.10.240.10">
    <property type="entry name" value="Zn(2)-C6 fungal-type DNA-binding domain"/>
    <property type="match status" value="1"/>
</dbReference>
<protein>
    <submittedName>
        <fullName evidence="9">Fungal-specific transcription factor domain protein</fullName>
    </submittedName>
</protein>
<dbReference type="RefSeq" id="XP_025572288.1">
    <property type="nucleotide sequence ID" value="XM_025722853.1"/>
</dbReference>
<dbReference type="AlphaFoldDB" id="A0A395GQX4"/>
<evidence type="ECO:0000256" key="6">
    <source>
        <dbReference type="ARBA" id="ARBA00023242"/>
    </source>
</evidence>
<dbReference type="SUPFAM" id="SSF57701">
    <property type="entry name" value="Zn2/Cys6 DNA-binding domain"/>
    <property type="match status" value="1"/>
</dbReference>
<dbReference type="SMART" id="SM00906">
    <property type="entry name" value="Fungal_trans"/>
    <property type="match status" value="1"/>
</dbReference>
<feature type="region of interest" description="Disordered" evidence="7">
    <location>
        <begin position="87"/>
        <end position="131"/>
    </location>
</feature>
<keyword evidence="5" id="KW-0804">Transcription</keyword>
<accession>A0A395GQX4</accession>
<evidence type="ECO:0000256" key="5">
    <source>
        <dbReference type="ARBA" id="ARBA00023163"/>
    </source>
</evidence>
<dbReference type="PANTHER" id="PTHR31001:SF45">
    <property type="entry name" value="ZN(II)2CYS6 TRANSCRIPTION FACTOR (EUROFUNG)"/>
    <property type="match status" value="1"/>
</dbReference>
<feature type="compositionally biased region" description="Basic and acidic residues" evidence="7">
    <location>
        <begin position="93"/>
        <end position="105"/>
    </location>
</feature>
<keyword evidence="10" id="KW-1185">Reference proteome</keyword>
<organism evidence="9 10">
    <name type="scientific">Aspergillus ibericus CBS 121593</name>
    <dbReference type="NCBI Taxonomy" id="1448316"/>
    <lineage>
        <taxon>Eukaryota</taxon>
        <taxon>Fungi</taxon>
        <taxon>Dikarya</taxon>
        <taxon>Ascomycota</taxon>
        <taxon>Pezizomycotina</taxon>
        <taxon>Eurotiomycetes</taxon>
        <taxon>Eurotiomycetidae</taxon>
        <taxon>Eurotiales</taxon>
        <taxon>Aspergillaceae</taxon>
        <taxon>Aspergillus</taxon>
        <taxon>Aspergillus subgen. Circumdati</taxon>
    </lineage>
</organism>
<name>A0A395GQX4_9EURO</name>
<keyword evidence="2" id="KW-0479">Metal-binding</keyword>
<keyword evidence="3" id="KW-0805">Transcription regulation</keyword>
<keyword evidence="4" id="KW-0238">DNA-binding</keyword>
<dbReference type="CDD" id="cd12148">
    <property type="entry name" value="fungal_TF_MHR"/>
    <property type="match status" value="1"/>
</dbReference>
<dbReference type="InterPro" id="IPR036864">
    <property type="entry name" value="Zn2-C6_fun-type_DNA-bd_sf"/>
</dbReference>
<dbReference type="GeneID" id="37227718"/>
<dbReference type="GO" id="GO:0006351">
    <property type="term" value="P:DNA-templated transcription"/>
    <property type="evidence" value="ECO:0007669"/>
    <property type="project" value="InterPro"/>
</dbReference>
<dbReference type="InterPro" id="IPR050613">
    <property type="entry name" value="Sec_Metabolite_Reg"/>
</dbReference>
<comment type="subcellular location">
    <subcellularLocation>
        <location evidence="1">Nucleus</location>
    </subcellularLocation>
</comment>
<dbReference type="GO" id="GO:0008270">
    <property type="term" value="F:zinc ion binding"/>
    <property type="evidence" value="ECO:0007669"/>
    <property type="project" value="InterPro"/>
</dbReference>
<evidence type="ECO:0000313" key="9">
    <source>
        <dbReference type="EMBL" id="RAK97960.1"/>
    </source>
</evidence>
<keyword evidence="6" id="KW-0539">Nucleus</keyword>
<dbReference type="GO" id="GO:0005634">
    <property type="term" value="C:nucleus"/>
    <property type="evidence" value="ECO:0007669"/>
    <property type="project" value="UniProtKB-SubCell"/>
</dbReference>
<dbReference type="VEuPathDB" id="FungiDB:BO80DRAFT_467406"/>
<dbReference type="Pfam" id="PF00172">
    <property type="entry name" value="Zn_clus"/>
    <property type="match status" value="1"/>
</dbReference>
<evidence type="ECO:0000256" key="3">
    <source>
        <dbReference type="ARBA" id="ARBA00023015"/>
    </source>
</evidence>
<dbReference type="PROSITE" id="PS50048">
    <property type="entry name" value="ZN2_CY6_FUNGAL_2"/>
    <property type="match status" value="1"/>
</dbReference>
<evidence type="ECO:0000256" key="4">
    <source>
        <dbReference type="ARBA" id="ARBA00023125"/>
    </source>
</evidence>
<dbReference type="Pfam" id="PF04082">
    <property type="entry name" value="Fungal_trans"/>
    <property type="match status" value="1"/>
</dbReference>
<evidence type="ECO:0000313" key="10">
    <source>
        <dbReference type="Proteomes" id="UP000249402"/>
    </source>
</evidence>